<keyword evidence="1" id="KW-0560">Oxidoreductase</keyword>
<dbReference type="InterPro" id="IPR036291">
    <property type="entry name" value="NAD(P)-bd_dom_sf"/>
</dbReference>
<comment type="caution">
    <text evidence="3">The sequence shown here is derived from an EMBL/GenBank/DDBJ whole genome shotgun (WGS) entry which is preliminary data.</text>
</comment>
<comment type="catalytic activity">
    <reaction evidence="1">
        <text>a long-chain fatty acyl-CoA + 2 NADPH + 2 H(+) = a long-chain primary fatty alcohol + 2 NADP(+) + CoA</text>
        <dbReference type="Rhea" id="RHEA:52716"/>
        <dbReference type="ChEBI" id="CHEBI:15378"/>
        <dbReference type="ChEBI" id="CHEBI:57287"/>
        <dbReference type="ChEBI" id="CHEBI:57783"/>
        <dbReference type="ChEBI" id="CHEBI:58349"/>
        <dbReference type="ChEBI" id="CHEBI:77396"/>
        <dbReference type="ChEBI" id="CHEBI:83139"/>
        <dbReference type="EC" id="1.2.1.84"/>
    </reaction>
</comment>
<dbReference type="GO" id="GO:0010345">
    <property type="term" value="P:suberin biosynthetic process"/>
    <property type="evidence" value="ECO:0007669"/>
    <property type="project" value="TreeGrafter"/>
</dbReference>
<dbReference type="PANTHER" id="PTHR11011">
    <property type="entry name" value="MALE STERILITY PROTEIN 2-RELATED"/>
    <property type="match status" value="1"/>
</dbReference>
<organism evidence="3 4">
    <name type="scientific">Castanea mollissima</name>
    <name type="common">Chinese chestnut</name>
    <dbReference type="NCBI Taxonomy" id="60419"/>
    <lineage>
        <taxon>Eukaryota</taxon>
        <taxon>Viridiplantae</taxon>
        <taxon>Streptophyta</taxon>
        <taxon>Embryophyta</taxon>
        <taxon>Tracheophyta</taxon>
        <taxon>Spermatophyta</taxon>
        <taxon>Magnoliopsida</taxon>
        <taxon>eudicotyledons</taxon>
        <taxon>Gunneridae</taxon>
        <taxon>Pentapetalae</taxon>
        <taxon>rosids</taxon>
        <taxon>fabids</taxon>
        <taxon>Fagales</taxon>
        <taxon>Fagaceae</taxon>
        <taxon>Castanea</taxon>
    </lineage>
</organism>
<dbReference type="InterPro" id="IPR013120">
    <property type="entry name" value="FAR_NAD-bd"/>
</dbReference>
<evidence type="ECO:0000256" key="1">
    <source>
        <dbReference type="RuleBase" id="RU363097"/>
    </source>
</evidence>
<name>A0A8J4VUL5_9ROSI</name>
<dbReference type="InterPro" id="IPR026055">
    <property type="entry name" value="FAR"/>
</dbReference>
<accession>A0A8J4VUL5</accession>
<comment type="similarity">
    <text evidence="1">Belongs to the fatty acyl-CoA reductase family.</text>
</comment>
<evidence type="ECO:0000313" key="4">
    <source>
        <dbReference type="Proteomes" id="UP000737018"/>
    </source>
</evidence>
<feature type="domain" description="Thioester reductase (TE)" evidence="2">
    <location>
        <begin position="7"/>
        <end position="118"/>
    </location>
</feature>
<gene>
    <name evidence="3" type="ORF">CMV_004027</name>
</gene>
<evidence type="ECO:0000259" key="2">
    <source>
        <dbReference type="Pfam" id="PF07993"/>
    </source>
</evidence>
<dbReference type="GO" id="GO:0102965">
    <property type="term" value="F:alcohol-forming long-chain fatty acyl-CoA reductase activity"/>
    <property type="evidence" value="ECO:0007669"/>
    <property type="project" value="UniProtKB-EC"/>
</dbReference>
<dbReference type="EC" id="1.2.1.84" evidence="1"/>
<keyword evidence="1" id="KW-0443">Lipid metabolism</keyword>
<dbReference type="AlphaFoldDB" id="A0A8J4VUL5"/>
<keyword evidence="4" id="KW-1185">Reference proteome</keyword>
<keyword evidence="1" id="KW-0444">Lipid biosynthesis</keyword>
<protein>
    <recommendedName>
        <fullName evidence="1">Fatty acyl-CoA reductase</fullName>
        <ecNumber evidence="1">1.2.1.84</ecNumber>
    </recommendedName>
</protein>
<proteinExistence type="inferred from homology"/>
<evidence type="ECO:0000313" key="3">
    <source>
        <dbReference type="EMBL" id="KAF3972478.1"/>
    </source>
</evidence>
<dbReference type="GO" id="GO:0035336">
    <property type="term" value="P:long-chain fatty-acyl-CoA metabolic process"/>
    <property type="evidence" value="ECO:0007669"/>
    <property type="project" value="TreeGrafter"/>
</dbReference>
<reference evidence="3" key="1">
    <citation type="submission" date="2020-03" db="EMBL/GenBank/DDBJ databases">
        <title>Castanea mollissima Vanexum genome sequencing.</title>
        <authorList>
            <person name="Staton M."/>
        </authorList>
    </citation>
    <scope>NUCLEOTIDE SEQUENCE</scope>
    <source>
        <tissue evidence="3">Leaf</tissue>
    </source>
</reference>
<dbReference type="GO" id="GO:0080019">
    <property type="term" value="F:alcohol-forming very long-chain fatty acyl-CoA reductase activity"/>
    <property type="evidence" value="ECO:0007669"/>
    <property type="project" value="InterPro"/>
</dbReference>
<comment type="function">
    <text evidence="1">Catalyzes the reduction of fatty acyl-CoA to fatty alcohols.</text>
</comment>
<dbReference type="Proteomes" id="UP000737018">
    <property type="component" value="Unassembled WGS sequence"/>
</dbReference>
<keyword evidence="1" id="KW-0521">NADP</keyword>
<dbReference type="Gene3D" id="3.40.50.720">
    <property type="entry name" value="NAD(P)-binding Rossmann-like Domain"/>
    <property type="match status" value="1"/>
</dbReference>
<dbReference type="EMBL" id="JRKL02000331">
    <property type="protein sequence ID" value="KAF3972478.1"/>
    <property type="molecule type" value="Genomic_DNA"/>
</dbReference>
<dbReference type="OrthoDB" id="1669136at2759"/>
<dbReference type="PANTHER" id="PTHR11011:SF45">
    <property type="entry name" value="FATTY ACYL-COA REDUCTASE CG8306-RELATED"/>
    <property type="match status" value="1"/>
</dbReference>
<dbReference type="Pfam" id="PF07993">
    <property type="entry name" value="NAD_binding_4"/>
    <property type="match status" value="1"/>
</dbReference>
<sequence>MHGESFEDFMLRKLVPVVGNVCESNLGMDPCTANEIVKNVDVIINVAANTTFDERYDVALNTNTRGPSRLLGFAKRCKKLDTFLHISTAYVNGERQGLIMEKPFHMGQTIVEESATLKTPPVSIPALDIIAEIELDSDLKLSVHENDVAQKIKRIGSAKVSNVL</sequence>
<dbReference type="SUPFAM" id="SSF51735">
    <property type="entry name" value="NAD(P)-binding Rossmann-fold domains"/>
    <property type="match status" value="1"/>
</dbReference>